<feature type="region of interest" description="Disordered" evidence="1">
    <location>
        <begin position="73"/>
        <end position="107"/>
    </location>
</feature>
<organism evidence="3 4">
    <name type="scientific">Lichtheimia corymbifera JMRC:FSU:9682</name>
    <dbReference type="NCBI Taxonomy" id="1263082"/>
    <lineage>
        <taxon>Eukaryota</taxon>
        <taxon>Fungi</taxon>
        <taxon>Fungi incertae sedis</taxon>
        <taxon>Mucoromycota</taxon>
        <taxon>Mucoromycotina</taxon>
        <taxon>Mucoromycetes</taxon>
        <taxon>Mucorales</taxon>
        <taxon>Lichtheimiaceae</taxon>
        <taxon>Lichtheimia</taxon>
    </lineage>
</organism>
<proteinExistence type="predicted"/>
<feature type="compositionally biased region" description="Low complexity" evidence="1">
    <location>
        <begin position="189"/>
        <end position="201"/>
    </location>
</feature>
<sequence>MDFEDIVDMDWIDSNTTSDDSLPTSSSCPVAIKQEPMEHQSPFQSNAFDADSLYRFTEQPFLWQQDLTTSASASASCSSPVSPTSSSSLPDKDDDDHPMSKQDVKLPPELMMPSTEHIKQLIEIAKRHLALREQGLRPEDIHGAAAAAAAAATMPLFSTTPTVMPDTVAPESLMKLSAAAAVAMNVDHQPQQQQPQQQQPPMDKKTPDVKKPSSTTPPPTSTRRASSVSLSEETMTLEAYAESDGIDIKKLTPKERRQLRNKISARNFRVRRKEYINTLEAQVEDHKQHADQLQSRLDDVEEENKQLRQEVDTLRRQNQQLLLQQQQQQQQQQKSTGASSSSSSSELSRTPSSPRVSSPIPKPNLNKDISMLGSKASDTYRQDTRILVSNAVMPVWNFDRIVASQHPTTTTKIVTQPPPPTTHLMQMAAGYLLATFVQLTRSAAITNTGLIPTTTECHNTQDRQQQLPLLPEDRDFSKPTTTTHDGHVVSPEYMEYLYDTLLMSSLESNAASKGFWWWDNNDPPFNF</sequence>
<dbReference type="VEuPathDB" id="FungiDB:LCOR_04031.1"/>
<keyword evidence="4" id="KW-1185">Reference proteome</keyword>
<dbReference type="PROSITE" id="PS50217">
    <property type="entry name" value="BZIP"/>
    <property type="match status" value="1"/>
</dbReference>
<reference evidence="3" key="1">
    <citation type="submission" date="2013-08" db="EMBL/GenBank/DDBJ databases">
        <title>Gene expansion shapes genome architecture in the human pathogen Lichtheimia corymbifera: an evolutionary genomics analysis in the ancient terrestrial Mucorales (Mucoromycotina).</title>
        <authorList>
            <person name="Schwartze V.U."/>
            <person name="Winter S."/>
            <person name="Shelest E."/>
            <person name="Marcet-Houben M."/>
            <person name="Horn F."/>
            <person name="Wehner S."/>
            <person name="Hoffmann K."/>
            <person name="Riege K."/>
            <person name="Sammeth M."/>
            <person name="Nowrousian M."/>
            <person name="Valiante V."/>
            <person name="Linde J."/>
            <person name="Jacobsen I.D."/>
            <person name="Marz M."/>
            <person name="Brakhage A.A."/>
            <person name="Gabaldon T."/>
            <person name="Bocker S."/>
            <person name="Voigt K."/>
        </authorList>
    </citation>
    <scope>NUCLEOTIDE SEQUENCE [LARGE SCALE GENOMIC DNA]</scope>
    <source>
        <strain evidence="3">FSU 9682</strain>
    </source>
</reference>
<dbReference type="CDD" id="cd14810">
    <property type="entry name" value="bZIP_u1"/>
    <property type="match status" value="1"/>
</dbReference>
<name>A0A068RRG4_9FUNG</name>
<gene>
    <name evidence="3" type="ORF">LCOR_04031.1</name>
</gene>
<dbReference type="EMBL" id="CBTN010000014">
    <property type="protein sequence ID" value="CDH52574.1"/>
    <property type="molecule type" value="Genomic_DNA"/>
</dbReference>
<feature type="region of interest" description="Disordered" evidence="1">
    <location>
        <begin position="322"/>
        <end position="370"/>
    </location>
</feature>
<feature type="region of interest" description="Disordered" evidence="1">
    <location>
        <begin position="1"/>
        <end position="28"/>
    </location>
</feature>
<feature type="compositionally biased region" description="Low complexity" evidence="1">
    <location>
        <begin position="322"/>
        <end position="359"/>
    </location>
</feature>
<dbReference type="PANTHER" id="PTHR37616">
    <property type="entry name" value="BZIP TRANSCRIPTION FACTOR 60-LIKE"/>
    <property type="match status" value="1"/>
</dbReference>
<dbReference type="STRING" id="1263082.A0A068RRG4"/>
<feature type="domain" description="BZIP" evidence="2">
    <location>
        <begin position="254"/>
        <end position="314"/>
    </location>
</feature>
<dbReference type="SUPFAM" id="SSF57959">
    <property type="entry name" value="Leucine zipper domain"/>
    <property type="match status" value="1"/>
</dbReference>
<evidence type="ECO:0000313" key="3">
    <source>
        <dbReference type="EMBL" id="CDH52574.1"/>
    </source>
</evidence>
<dbReference type="AlphaFoldDB" id="A0A068RRG4"/>
<feature type="compositionally biased region" description="Basic and acidic residues" evidence="1">
    <location>
        <begin position="95"/>
        <end position="106"/>
    </location>
</feature>
<evidence type="ECO:0000259" key="2">
    <source>
        <dbReference type="PROSITE" id="PS50217"/>
    </source>
</evidence>
<evidence type="ECO:0000313" key="4">
    <source>
        <dbReference type="Proteomes" id="UP000027586"/>
    </source>
</evidence>
<dbReference type="GO" id="GO:0003700">
    <property type="term" value="F:DNA-binding transcription factor activity"/>
    <property type="evidence" value="ECO:0007669"/>
    <property type="project" value="InterPro"/>
</dbReference>
<feature type="compositionally biased region" description="Low complexity" evidence="1">
    <location>
        <begin position="13"/>
        <end position="27"/>
    </location>
</feature>
<dbReference type="PROSITE" id="PS00036">
    <property type="entry name" value="BZIP_BASIC"/>
    <property type="match status" value="1"/>
</dbReference>
<dbReference type="Gene3D" id="1.20.5.170">
    <property type="match status" value="1"/>
</dbReference>
<dbReference type="PANTHER" id="PTHR37616:SF2">
    <property type="entry name" value="BZIP DOMAIN-CONTAINING PROTEIN"/>
    <property type="match status" value="1"/>
</dbReference>
<feature type="region of interest" description="Disordered" evidence="1">
    <location>
        <begin position="185"/>
        <end position="232"/>
    </location>
</feature>
<accession>A0A068RRG4</accession>
<evidence type="ECO:0000256" key="1">
    <source>
        <dbReference type="SAM" id="MobiDB-lite"/>
    </source>
</evidence>
<dbReference type="InterPro" id="IPR004827">
    <property type="entry name" value="bZIP"/>
</dbReference>
<dbReference type="Proteomes" id="UP000027586">
    <property type="component" value="Unassembled WGS sequence"/>
</dbReference>
<dbReference type="SMART" id="SM00338">
    <property type="entry name" value="BRLZ"/>
    <property type="match status" value="1"/>
</dbReference>
<feature type="compositionally biased region" description="Low complexity" evidence="1">
    <location>
        <begin position="73"/>
        <end position="89"/>
    </location>
</feature>
<comment type="caution">
    <text evidence="3">The sequence shown here is derived from an EMBL/GenBank/DDBJ whole genome shotgun (WGS) entry which is preliminary data.</text>
</comment>
<dbReference type="InterPro" id="IPR046347">
    <property type="entry name" value="bZIP_sf"/>
</dbReference>
<protein>
    <recommendedName>
        <fullName evidence="2">BZIP domain-containing protein</fullName>
    </recommendedName>
</protein>
<feature type="compositionally biased region" description="Basic and acidic residues" evidence="1">
    <location>
        <begin position="202"/>
        <end position="211"/>
    </location>
</feature>
<dbReference type="OrthoDB" id="5571888at2759"/>
<feature type="compositionally biased region" description="Acidic residues" evidence="1">
    <location>
        <begin position="1"/>
        <end position="11"/>
    </location>
</feature>